<organism evidence="1 2">
    <name type="scientific">Echria macrotheca</name>
    <dbReference type="NCBI Taxonomy" id="438768"/>
    <lineage>
        <taxon>Eukaryota</taxon>
        <taxon>Fungi</taxon>
        <taxon>Dikarya</taxon>
        <taxon>Ascomycota</taxon>
        <taxon>Pezizomycotina</taxon>
        <taxon>Sordariomycetes</taxon>
        <taxon>Sordariomycetidae</taxon>
        <taxon>Sordariales</taxon>
        <taxon>Schizotheciaceae</taxon>
        <taxon>Echria</taxon>
    </lineage>
</organism>
<gene>
    <name evidence="1" type="ORF">QBC47DRAFT_91570</name>
</gene>
<proteinExistence type="predicted"/>
<dbReference type="EMBL" id="MU839845">
    <property type="protein sequence ID" value="KAK1750660.1"/>
    <property type="molecule type" value="Genomic_DNA"/>
</dbReference>
<accession>A0AAJ0F6Z7</accession>
<keyword evidence="2" id="KW-1185">Reference proteome</keyword>
<reference evidence="1" key="1">
    <citation type="submission" date="2023-06" db="EMBL/GenBank/DDBJ databases">
        <title>Genome-scale phylogeny and comparative genomics of the fungal order Sordariales.</title>
        <authorList>
            <consortium name="Lawrence Berkeley National Laboratory"/>
            <person name="Hensen N."/>
            <person name="Bonometti L."/>
            <person name="Westerberg I."/>
            <person name="Brannstrom I.O."/>
            <person name="Guillou S."/>
            <person name="Cros-Aarteil S."/>
            <person name="Calhoun S."/>
            <person name="Haridas S."/>
            <person name="Kuo A."/>
            <person name="Mondo S."/>
            <person name="Pangilinan J."/>
            <person name="Riley R."/>
            <person name="Labutti K."/>
            <person name="Andreopoulos B."/>
            <person name="Lipzen A."/>
            <person name="Chen C."/>
            <person name="Yanf M."/>
            <person name="Daum C."/>
            <person name="Ng V."/>
            <person name="Clum A."/>
            <person name="Steindorff A."/>
            <person name="Ohm R."/>
            <person name="Martin F."/>
            <person name="Silar P."/>
            <person name="Natvig D."/>
            <person name="Lalanne C."/>
            <person name="Gautier V."/>
            <person name="Ament-Velasquez S.L."/>
            <person name="Kruys A."/>
            <person name="Hutchinson M.I."/>
            <person name="Powell A.J."/>
            <person name="Barry K."/>
            <person name="Miller A.N."/>
            <person name="Grigoriev I.V."/>
            <person name="Debuchy R."/>
            <person name="Gladieux P."/>
            <person name="Thoren M.H."/>
            <person name="Johannesson H."/>
        </authorList>
    </citation>
    <scope>NUCLEOTIDE SEQUENCE</scope>
    <source>
        <strain evidence="1">PSN4</strain>
    </source>
</reference>
<comment type="caution">
    <text evidence="1">The sequence shown here is derived from an EMBL/GenBank/DDBJ whole genome shotgun (WGS) entry which is preliminary data.</text>
</comment>
<protein>
    <submittedName>
        <fullName evidence="1">Uncharacterized protein</fullName>
    </submittedName>
</protein>
<dbReference type="AlphaFoldDB" id="A0AAJ0F6Z7"/>
<evidence type="ECO:0000313" key="1">
    <source>
        <dbReference type="EMBL" id="KAK1750660.1"/>
    </source>
</evidence>
<name>A0AAJ0F6Z7_9PEZI</name>
<sequence>MDDVKETGAPTAEQWERDGANWRFWVADGEVEQTKQTEPIWRVAILLNAGAARPTRPHPAKPARLGASKTRFSLVIPTATPAHQPPNYWPNIHCAVSLLSDLTETDPSSPPQRCLAPLSSQVFQVASLGPARQRVLLSGTRHTGSSSPGQTVEPTLSFSASAVTTVTLGSCCDTLHLVLEYISLAAQDRHPCSLSRHRSIRLVSVGLNQCWGTGIRSVHDGSPSSGFPYTVIL</sequence>
<dbReference type="Proteomes" id="UP001239445">
    <property type="component" value="Unassembled WGS sequence"/>
</dbReference>
<evidence type="ECO:0000313" key="2">
    <source>
        <dbReference type="Proteomes" id="UP001239445"/>
    </source>
</evidence>